<evidence type="ECO:0000256" key="3">
    <source>
        <dbReference type="ARBA" id="ARBA00004968"/>
    </source>
</evidence>
<dbReference type="RefSeq" id="WP_098458341.1">
    <property type="nucleotide sequence ID" value="NZ_PDJH01000001.1"/>
</dbReference>
<evidence type="ECO:0000256" key="5">
    <source>
        <dbReference type="ARBA" id="ARBA00010368"/>
    </source>
</evidence>
<comment type="similarity">
    <text evidence="4">Belongs to the metallo-dependent hydrolases superfamily. DHOase family. Class I DHOase subfamily.</text>
</comment>
<dbReference type="InterPro" id="IPR002195">
    <property type="entry name" value="Dihydroorotase_CS"/>
</dbReference>
<comment type="pathway">
    <text evidence="3">Nitrogen metabolism; (S)-allantoin degradation; allantoate from (S)-allantoin: step 1/1.</text>
</comment>
<evidence type="ECO:0000259" key="11">
    <source>
        <dbReference type="Pfam" id="PF01979"/>
    </source>
</evidence>
<proteinExistence type="inferred from homology"/>
<dbReference type="GO" id="GO:0005737">
    <property type="term" value="C:cytoplasm"/>
    <property type="evidence" value="ECO:0007669"/>
    <property type="project" value="TreeGrafter"/>
</dbReference>
<keyword evidence="8" id="KW-0479">Metal-binding</keyword>
<dbReference type="GO" id="GO:0008270">
    <property type="term" value="F:zinc ion binding"/>
    <property type="evidence" value="ECO:0007669"/>
    <property type="project" value="InterPro"/>
</dbReference>
<dbReference type="Pfam" id="PF01979">
    <property type="entry name" value="Amidohydro_1"/>
    <property type="match status" value="1"/>
</dbReference>
<evidence type="ECO:0000256" key="10">
    <source>
        <dbReference type="ARBA" id="ARBA00022833"/>
    </source>
</evidence>
<dbReference type="PANTHER" id="PTHR43668:SF2">
    <property type="entry name" value="ALLANTOINASE"/>
    <property type="match status" value="1"/>
</dbReference>
<organism evidence="12 13">
    <name type="scientific">Flavimobilis soli</name>
    <dbReference type="NCBI Taxonomy" id="442709"/>
    <lineage>
        <taxon>Bacteria</taxon>
        <taxon>Bacillati</taxon>
        <taxon>Actinomycetota</taxon>
        <taxon>Actinomycetes</taxon>
        <taxon>Micrococcales</taxon>
        <taxon>Jonesiaceae</taxon>
        <taxon>Flavimobilis</taxon>
    </lineage>
</organism>
<dbReference type="InterPro" id="IPR032466">
    <property type="entry name" value="Metal_Hydrolase"/>
</dbReference>
<feature type="domain" description="Amidohydrolase-related" evidence="11">
    <location>
        <begin position="72"/>
        <end position="455"/>
    </location>
</feature>
<dbReference type="InterPro" id="IPR011059">
    <property type="entry name" value="Metal-dep_hydrolase_composite"/>
</dbReference>
<dbReference type="PANTHER" id="PTHR43668">
    <property type="entry name" value="ALLANTOINASE"/>
    <property type="match status" value="1"/>
</dbReference>
<comment type="subunit">
    <text evidence="6">Homotetramer.</text>
</comment>
<evidence type="ECO:0000313" key="12">
    <source>
        <dbReference type="EMBL" id="PFG37263.1"/>
    </source>
</evidence>
<evidence type="ECO:0000256" key="1">
    <source>
        <dbReference type="ARBA" id="ARBA00001947"/>
    </source>
</evidence>
<accession>A0A2A9EEM9</accession>
<protein>
    <recommendedName>
        <fullName evidence="7">allantoinase</fullName>
        <ecNumber evidence="7">3.5.2.5</ecNumber>
    </recommendedName>
</protein>
<dbReference type="GO" id="GO:0004038">
    <property type="term" value="F:allantoinase activity"/>
    <property type="evidence" value="ECO:0007669"/>
    <property type="project" value="UniProtKB-EC"/>
</dbReference>
<keyword evidence="9" id="KW-0378">Hydrolase</keyword>
<evidence type="ECO:0000256" key="4">
    <source>
        <dbReference type="ARBA" id="ARBA00010286"/>
    </source>
</evidence>
<keyword evidence="13" id="KW-1185">Reference proteome</keyword>
<keyword evidence="10" id="KW-0862">Zinc</keyword>
<evidence type="ECO:0000256" key="7">
    <source>
        <dbReference type="ARBA" id="ARBA00012863"/>
    </source>
</evidence>
<dbReference type="PROSITE" id="PS00482">
    <property type="entry name" value="DIHYDROOROTASE_1"/>
    <property type="match status" value="1"/>
</dbReference>
<dbReference type="SUPFAM" id="SSF51338">
    <property type="entry name" value="Composite domain of metallo-dependent hydrolases"/>
    <property type="match status" value="1"/>
</dbReference>
<dbReference type="EMBL" id="PDJH01000001">
    <property type="protein sequence ID" value="PFG37263.1"/>
    <property type="molecule type" value="Genomic_DNA"/>
</dbReference>
<dbReference type="GO" id="GO:0006145">
    <property type="term" value="P:purine nucleobase catabolic process"/>
    <property type="evidence" value="ECO:0007669"/>
    <property type="project" value="TreeGrafter"/>
</dbReference>
<dbReference type="SUPFAM" id="SSF51556">
    <property type="entry name" value="Metallo-dependent hydrolases"/>
    <property type="match status" value="1"/>
</dbReference>
<dbReference type="NCBIfam" id="TIGR03178">
    <property type="entry name" value="allantoinase"/>
    <property type="match status" value="1"/>
</dbReference>
<comment type="cofactor">
    <cofactor evidence="1">
        <name>Zn(2+)</name>
        <dbReference type="ChEBI" id="CHEBI:29105"/>
    </cofactor>
</comment>
<name>A0A2A9EEM9_9MICO</name>
<comment type="caution">
    <text evidence="12">The sequence shown here is derived from an EMBL/GenBank/DDBJ whole genome shotgun (WGS) entry which is preliminary data.</text>
</comment>
<dbReference type="InterPro" id="IPR017593">
    <property type="entry name" value="Allantoinase"/>
</dbReference>
<gene>
    <name evidence="12" type="ORF">ATL41_2017</name>
</gene>
<evidence type="ECO:0000256" key="2">
    <source>
        <dbReference type="ARBA" id="ARBA00002368"/>
    </source>
</evidence>
<dbReference type="OrthoDB" id="9803027at2"/>
<evidence type="ECO:0000256" key="9">
    <source>
        <dbReference type="ARBA" id="ARBA00022801"/>
    </source>
</evidence>
<dbReference type="Gene3D" id="3.20.20.140">
    <property type="entry name" value="Metal-dependent hydrolases"/>
    <property type="match status" value="1"/>
</dbReference>
<dbReference type="InterPro" id="IPR050138">
    <property type="entry name" value="DHOase/Allantoinase_Hydrolase"/>
</dbReference>
<dbReference type="Proteomes" id="UP000221394">
    <property type="component" value="Unassembled WGS sequence"/>
</dbReference>
<evidence type="ECO:0000256" key="8">
    <source>
        <dbReference type="ARBA" id="ARBA00022723"/>
    </source>
</evidence>
<dbReference type="GO" id="GO:0000256">
    <property type="term" value="P:allantoin catabolic process"/>
    <property type="evidence" value="ECO:0007669"/>
    <property type="project" value="InterPro"/>
</dbReference>
<sequence length="470" mass="48962">MTPDVQTAPPQALAPAAGPLGALRAREVLVDGAWRPATLVLAEGRVAAIEPYDAEPYDAAPAGTWTVPDGHVVLPGVVDSHVHVNEPGRTSWEGFASATRAAARGGVTTIVDMPLNSIPPTTTVAGLEAKRAAAVAAGLGVDVALWGGAVPGNVGELAGLWDAGVMGFKCFLSPSGVPEFGHLEDDAQLDEHLTEIARLRALMVVHAEDPAELEAAAHGPSRSYQDFLASRPDSAETAAIARLIDAVRRTGARAHLLHLSSARALDLIADARAEGLPLTVETCHHYLCFAAETIPDAAPQLKCCPPIRSEANRDLLWQALADGVIDCVVSDHSPSTAEEKQRGDGDLQAAWGGISGLEVGSVALADEARRRGVDLADVSRWTSAATARLVGLDDRGDLPAKGRIAVGSAADLVVYDPEARVVVDQELLAHRNPISAYHGRAIRGAVTTTVLGGRVLDLEAPAGGELLTRP</sequence>
<dbReference type="GO" id="GO:0050897">
    <property type="term" value="F:cobalt ion binding"/>
    <property type="evidence" value="ECO:0007669"/>
    <property type="project" value="InterPro"/>
</dbReference>
<evidence type="ECO:0000313" key="13">
    <source>
        <dbReference type="Proteomes" id="UP000221394"/>
    </source>
</evidence>
<dbReference type="InterPro" id="IPR006680">
    <property type="entry name" value="Amidohydro-rel"/>
</dbReference>
<comment type="similarity">
    <text evidence="5">Belongs to the metallo-dependent hydrolases superfamily. Allantoinase family.</text>
</comment>
<reference evidence="12 13" key="1">
    <citation type="submission" date="2017-10" db="EMBL/GenBank/DDBJ databases">
        <title>Sequencing the genomes of 1000 actinobacteria strains.</title>
        <authorList>
            <person name="Klenk H.-P."/>
        </authorList>
    </citation>
    <scope>NUCLEOTIDE SEQUENCE [LARGE SCALE GENOMIC DNA]</scope>
    <source>
        <strain evidence="12 13">DSM 21574</strain>
    </source>
</reference>
<dbReference type="AlphaFoldDB" id="A0A2A9EEM9"/>
<dbReference type="EC" id="3.5.2.5" evidence="7"/>
<comment type="function">
    <text evidence="2">Catalyzes the reversible cyclization of carbamoyl aspartate to dihydroorotate.</text>
</comment>
<evidence type="ECO:0000256" key="6">
    <source>
        <dbReference type="ARBA" id="ARBA00011881"/>
    </source>
</evidence>